<accession>A0ACC1MKB0</accession>
<dbReference type="EMBL" id="JANSHE010006374">
    <property type="protein sequence ID" value="KAJ2967274.1"/>
    <property type="molecule type" value="Genomic_DNA"/>
</dbReference>
<organism evidence="1 2">
    <name type="scientific">Trametes sanguinea</name>
    <dbReference type="NCBI Taxonomy" id="158606"/>
    <lineage>
        <taxon>Eukaryota</taxon>
        <taxon>Fungi</taxon>
        <taxon>Dikarya</taxon>
        <taxon>Basidiomycota</taxon>
        <taxon>Agaricomycotina</taxon>
        <taxon>Agaricomycetes</taxon>
        <taxon>Polyporales</taxon>
        <taxon>Polyporaceae</taxon>
        <taxon>Trametes</taxon>
    </lineage>
</organism>
<gene>
    <name evidence="1" type="ORF">NUW54_g13550</name>
</gene>
<keyword evidence="2" id="KW-1185">Reference proteome</keyword>
<name>A0ACC1MKB0_9APHY</name>
<protein>
    <submittedName>
        <fullName evidence="1">Uncharacterized protein</fullName>
    </submittedName>
</protein>
<proteinExistence type="predicted"/>
<evidence type="ECO:0000313" key="2">
    <source>
        <dbReference type="Proteomes" id="UP001144978"/>
    </source>
</evidence>
<evidence type="ECO:0000313" key="1">
    <source>
        <dbReference type="EMBL" id="KAJ2967274.1"/>
    </source>
</evidence>
<comment type="caution">
    <text evidence="1">The sequence shown here is derived from an EMBL/GenBank/DDBJ whole genome shotgun (WGS) entry which is preliminary data.</text>
</comment>
<sequence>MTVVPDPAADIGIPIADRTIAAGEAEFPGTSMSTSTDILQVMQSSDSIANRPITTPGAMIAAEAHPTNLAARNTSTRHLIRVDVDDFIHTVHSMRDPDLFLEPIDRCGGSDEDEDEDNSSEDWRLKGGPDDHSKGKQKPTLPKIPSDQNQPKQPHRGGATGTLSQSSKLGTSQNSHGKSSTKAECFPTSGGLLAVHGRPMWTVTYITDDQYGFTSDVQYPYPVYLKDRGEHADTACAHLACVYRSHMLLRLWSSQRRMMTTSHRIVLPLRVAPSHDVVETSIFSINLPTGSLPVPLRVTDLLVPAGLSPPKATAGPTCLDRCTKLAALSTVGFCTGAQAHGRSSANLASVARAGQRGTTCYPPRLAIDEGRVVAHGRSPPVESERDCRLLIPRYAVERFL</sequence>
<dbReference type="Proteomes" id="UP001144978">
    <property type="component" value="Unassembled WGS sequence"/>
</dbReference>
<reference evidence="1" key="1">
    <citation type="submission" date="2022-08" db="EMBL/GenBank/DDBJ databases">
        <title>Genome Sequence of Pycnoporus sanguineus.</title>
        <authorList>
            <person name="Buettner E."/>
        </authorList>
    </citation>
    <scope>NUCLEOTIDE SEQUENCE</scope>
    <source>
        <strain evidence="1">CG-C14</strain>
    </source>
</reference>